<dbReference type="InterPro" id="IPR052764">
    <property type="entry name" value="GH20_Enzymes"/>
</dbReference>
<evidence type="ECO:0000256" key="1">
    <source>
        <dbReference type="ARBA" id="ARBA00006285"/>
    </source>
</evidence>
<evidence type="ECO:0000259" key="4">
    <source>
        <dbReference type="Pfam" id="PF00728"/>
    </source>
</evidence>
<dbReference type="InterPro" id="IPR025705">
    <property type="entry name" value="Beta_hexosaminidase_sua/sub"/>
</dbReference>
<dbReference type="RefSeq" id="WP_025023355.1">
    <property type="nucleotide sequence ID" value="NZ_AZDZ01000001.1"/>
</dbReference>
<dbReference type="SUPFAM" id="SSF51445">
    <property type="entry name" value="(Trans)glycosidases"/>
    <property type="match status" value="1"/>
</dbReference>
<keyword evidence="6" id="KW-1185">Reference proteome</keyword>
<sequence length="415" mass="48356">MKPFKCTNLSATEIEEIEFIVKHHNIDLHNLSKITLCLVPDGSLKDEFSLYRSSRFLKITANSLNGIKYGLCELKNTGYKQVNLHYTARLSERAVMIDCGRKYFSVDFFKKLIEEMFVNKFNTLQLHLSDNEGFRIESELVPEAVSSEFLTKKEIREIVAYAHKFGIQIIPELDSPGHLKQVLSKHPQFQLPNSNGLNISDESAIEWFKQILREYFELFADSKYFHIGGDEFVEFDKINDYPELVAYAKNNIDTQATGIDTYLHYLNQIAELATQSGFVPRVWNDGLFRDEYPDPVVKLSTDFEITYWTKWNSKMAPVQTFIDHGYQVINYNDGYFYHVLGEAASYQYPTVKKIARWQINEFPEYQYVEDISNIKGQSMNVWCDIPDAQTETEVLHALTKYMPIIHGKEWCVRNR</sequence>
<dbReference type="PATRIC" id="fig|1423775.4.peg.780"/>
<dbReference type="PANTHER" id="PTHR43678:SF1">
    <property type="entry name" value="BETA-N-ACETYLHEXOSAMINIDASE"/>
    <property type="match status" value="1"/>
</dbReference>
<dbReference type="Pfam" id="PF00728">
    <property type="entry name" value="Glyco_hydro_20"/>
    <property type="match status" value="1"/>
</dbReference>
<dbReference type="STRING" id="1423775.FD03_GL000763"/>
<dbReference type="AlphaFoldDB" id="A0A0R1KI17"/>
<dbReference type="GO" id="GO:0004563">
    <property type="term" value="F:beta-N-acetylhexosaminidase activity"/>
    <property type="evidence" value="ECO:0007669"/>
    <property type="project" value="InterPro"/>
</dbReference>
<protein>
    <submittedName>
        <fullName evidence="5">Lacto-N-biosidase</fullName>
    </submittedName>
</protein>
<dbReference type="EMBL" id="AZDZ01000001">
    <property type="protein sequence ID" value="KRK81171.1"/>
    <property type="molecule type" value="Genomic_DNA"/>
</dbReference>
<proteinExistence type="inferred from homology"/>
<feature type="domain" description="Glycoside hydrolase family 20 catalytic" evidence="4">
    <location>
        <begin position="93"/>
        <end position="388"/>
    </location>
</feature>
<evidence type="ECO:0000256" key="3">
    <source>
        <dbReference type="PIRSR" id="PIRSR625705-1"/>
    </source>
</evidence>
<dbReference type="Proteomes" id="UP000051248">
    <property type="component" value="Unassembled WGS sequence"/>
</dbReference>
<keyword evidence="2" id="KW-0378">Hydrolase</keyword>
<dbReference type="Gene3D" id="3.20.20.80">
    <property type="entry name" value="Glycosidases"/>
    <property type="match status" value="1"/>
</dbReference>
<dbReference type="InterPro" id="IPR015883">
    <property type="entry name" value="Glyco_hydro_20_cat"/>
</dbReference>
<gene>
    <name evidence="5" type="ORF">FD03_GL000763</name>
</gene>
<organism evidence="5 6">
    <name type="scientific">Companilactobacillus nodensis DSM 19682 = JCM 14932 = NBRC 107160</name>
    <dbReference type="NCBI Taxonomy" id="1423775"/>
    <lineage>
        <taxon>Bacteria</taxon>
        <taxon>Bacillati</taxon>
        <taxon>Bacillota</taxon>
        <taxon>Bacilli</taxon>
        <taxon>Lactobacillales</taxon>
        <taxon>Lactobacillaceae</taxon>
        <taxon>Companilactobacillus</taxon>
    </lineage>
</organism>
<evidence type="ECO:0000256" key="2">
    <source>
        <dbReference type="ARBA" id="ARBA00022801"/>
    </source>
</evidence>
<accession>A0A0R1KI17</accession>
<comment type="similarity">
    <text evidence="1">Belongs to the glycosyl hydrolase 20 family.</text>
</comment>
<dbReference type="PRINTS" id="PR00738">
    <property type="entry name" value="GLHYDRLASE20"/>
</dbReference>
<evidence type="ECO:0000313" key="6">
    <source>
        <dbReference type="Proteomes" id="UP000051248"/>
    </source>
</evidence>
<comment type="caution">
    <text evidence="5">The sequence shown here is derived from an EMBL/GenBank/DDBJ whole genome shotgun (WGS) entry which is preliminary data.</text>
</comment>
<dbReference type="GO" id="GO:0005975">
    <property type="term" value="P:carbohydrate metabolic process"/>
    <property type="evidence" value="ECO:0007669"/>
    <property type="project" value="InterPro"/>
</dbReference>
<evidence type="ECO:0000313" key="5">
    <source>
        <dbReference type="EMBL" id="KRK81171.1"/>
    </source>
</evidence>
<dbReference type="eggNOG" id="COG3525">
    <property type="taxonomic scope" value="Bacteria"/>
</dbReference>
<feature type="active site" description="Proton donor" evidence="3">
    <location>
        <position position="231"/>
    </location>
</feature>
<dbReference type="InterPro" id="IPR017853">
    <property type="entry name" value="GH"/>
</dbReference>
<dbReference type="PANTHER" id="PTHR43678">
    <property type="entry name" value="PUTATIVE (AFU_ORTHOLOGUE AFUA_2G00640)-RELATED"/>
    <property type="match status" value="1"/>
</dbReference>
<name>A0A0R1KI17_9LACO</name>
<reference evidence="5 6" key="1">
    <citation type="journal article" date="2015" name="Genome Announc.">
        <title>Expanding the biotechnology potential of lactobacilli through comparative genomics of 213 strains and associated genera.</title>
        <authorList>
            <person name="Sun Z."/>
            <person name="Harris H.M."/>
            <person name="McCann A."/>
            <person name="Guo C."/>
            <person name="Argimon S."/>
            <person name="Zhang W."/>
            <person name="Yang X."/>
            <person name="Jeffery I.B."/>
            <person name="Cooney J.C."/>
            <person name="Kagawa T.F."/>
            <person name="Liu W."/>
            <person name="Song Y."/>
            <person name="Salvetti E."/>
            <person name="Wrobel A."/>
            <person name="Rasinkangas P."/>
            <person name="Parkhill J."/>
            <person name="Rea M.C."/>
            <person name="O'Sullivan O."/>
            <person name="Ritari J."/>
            <person name="Douillard F.P."/>
            <person name="Paul Ross R."/>
            <person name="Yang R."/>
            <person name="Briner A.E."/>
            <person name="Felis G.E."/>
            <person name="de Vos W.M."/>
            <person name="Barrangou R."/>
            <person name="Klaenhammer T.R."/>
            <person name="Caufield P.W."/>
            <person name="Cui Y."/>
            <person name="Zhang H."/>
            <person name="O'Toole P.W."/>
        </authorList>
    </citation>
    <scope>NUCLEOTIDE SEQUENCE [LARGE SCALE GENOMIC DNA]</scope>
    <source>
        <strain evidence="5 6">DSM 19682</strain>
    </source>
</reference>
<dbReference type="OrthoDB" id="1098018at2"/>